<dbReference type="AlphaFoldDB" id="A0A9Q9ATT8"/>
<protein>
    <submittedName>
        <fullName evidence="1">Uncharacterized protein</fullName>
    </submittedName>
</protein>
<sequence length="203" mass="23282">MAPGKWLARNTPVLCHLQLFPAPTIKVECWLTSDTYRRSLDHEPFEQNPRLIAKTTLLSPPMATFELIGEWDTQNVLHDSFRAQHFSFVDLATGKEVVNKDPFPGTCDPHNPLGKYVMLEIYASKPRETVLYLSDIDPGSDPVRQLEIGHEYAVKLIPQRIKCYQRSIQQIFGDRDSVPVEELPEAFEVVLECDTEMRLKVEE</sequence>
<organism evidence="1 2">
    <name type="scientific">Septoria linicola</name>
    <dbReference type="NCBI Taxonomy" id="215465"/>
    <lineage>
        <taxon>Eukaryota</taxon>
        <taxon>Fungi</taxon>
        <taxon>Dikarya</taxon>
        <taxon>Ascomycota</taxon>
        <taxon>Pezizomycotina</taxon>
        <taxon>Dothideomycetes</taxon>
        <taxon>Dothideomycetidae</taxon>
        <taxon>Mycosphaerellales</taxon>
        <taxon>Mycosphaerellaceae</taxon>
        <taxon>Septoria</taxon>
    </lineage>
</organism>
<gene>
    <name evidence="1" type="ORF">Slin15195_G063820</name>
</gene>
<evidence type="ECO:0000313" key="2">
    <source>
        <dbReference type="Proteomes" id="UP001056384"/>
    </source>
</evidence>
<dbReference type="Proteomes" id="UP001056384">
    <property type="component" value="Chromosome 5"/>
</dbReference>
<accession>A0A9Q9ATT8</accession>
<keyword evidence="2" id="KW-1185">Reference proteome</keyword>
<reference evidence="1" key="1">
    <citation type="submission" date="2022-06" db="EMBL/GenBank/DDBJ databases">
        <title>Complete genome sequences of two strains of the flax pathogen Septoria linicola.</title>
        <authorList>
            <person name="Lapalu N."/>
            <person name="Simon A."/>
            <person name="Demenou B."/>
            <person name="Paumier D."/>
            <person name="Guillot M.-P."/>
            <person name="Gout L."/>
            <person name="Valade R."/>
        </authorList>
    </citation>
    <scope>NUCLEOTIDE SEQUENCE</scope>
    <source>
        <strain evidence="1">SE15195</strain>
    </source>
</reference>
<proteinExistence type="predicted"/>
<dbReference type="EMBL" id="CP099422">
    <property type="protein sequence ID" value="USW53063.1"/>
    <property type="molecule type" value="Genomic_DNA"/>
</dbReference>
<name>A0A9Q9ATT8_9PEZI</name>
<evidence type="ECO:0000313" key="1">
    <source>
        <dbReference type="EMBL" id="USW53063.1"/>
    </source>
</evidence>